<accession>A0A182W2B6</accession>
<reference evidence="2" key="1">
    <citation type="submission" date="2013-03" db="EMBL/GenBank/DDBJ databases">
        <title>The Genome Sequence of Anopheles minimus MINIMUS1.</title>
        <authorList>
            <consortium name="The Broad Institute Genomics Platform"/>
            <person name="Neafsey D.E."/>
            <person name="Walton C."/>
            <person name="Walker B."/>
            <person name="Young S.K."/>
            <person name="Zeng Q."/>
            <person name="Gargeya S."/>
            <person name="Fitzgerald M."/>
            <person name="Haas B."/>
            <person name="Abouelleil A."/>
            <person name="Allen A.W."/>
            <person name="Alvarado L."/>
            <person name="Arachchi H.M."/>
            <person name="Berlin A.M."/>
            <person name="Chapman S.B."/>
            <person name="Gainer-Dewar J."/>
            <person name="Goldberg J."/>
            <person name="Griggs A."/>
            <person name="Gujja S."/>
            <person name="Hansen M."/>
            <person name="Howarth C."/>
            <person name="Imamovic A."/>
            <person name="Ireland A."/>
            <person name="Larimer J."/>
            <person name="McCowan C."/>
            <person name="Murphy C."/>
            <person name="Pearson M."/>
            <person name="Poon T.W."/>
            <person name="Priest M."/>
            <person name="Roberts A."/>
            <person name="Saif S."/>
            <person name="Shea T."/>
            <person name="Sisk P."/>
            <person name="Sykes S."/>
            <person name="Wortman J."/>
            <person name="Nusbaum C."/>
            <person name="Birren B."/>
        </authorList>
    </citation>
    <scope>NUCLEOTIDE SEQUENCE [LARGE SCALE GENOMIC DNA]</scope>
    <source>
        <strain evidence="2">MINIMUS1</strain>
    </source>
</reference>
<reference evidence="1" key="2">
    <citation type="submission" date="2020-05" db="UniProtKB">
        <authorList>
            <consortium name="EnsemblMetazoa"/>
        </authorList>
    </citation>
    <scope>IDENTIFICATION</scope>
    <source>
        <strain evidence="1">MINIMUS1</strain>
    </source>
</reference>
<sequence>MEDAVAHDNRVQLKWGWNQFTMKCRIFCAVLLSAIIPFGHSWDLRSIGIDRFRVRHVSLYHSRAFLTIESSNGE</sequence>
<evidence type="ECO:0000313" key="1">
    <source>
        <dbReference type="EnsemblMetazoa" id="AMIN004476-PA"/>
    </source>
</evidence>
<dbReference type="Proteomes" id="UP000075920">
    <property type="component" value="Unassembled WGS sequence"/>
</dbReference>
<keyword evidence="2" id="KW-1185">Reference proteome</keyword>
<protein>
    <submittedName>
        <fullName evidence="1">Uncharacterized protein</fullName>
    </submittedName>
</protein>
<dbReference type="VEuPathDB" id="VectorBase:AMIN004476"/>
<organism evidence="1 2">
    <name type="scientific">Anopheles minimus</name>
    <dbReference type="NCBI Taxonomy" id="112268"/>
    <lineage>
        <taxon>Eukaryota</taxon>
        <taxon>Metazoa</taxon>
        <taxon>Ecdysozoa</taxon>
        <taxon>Arthropoda</taxon>
        <taxon>Hexapoda</taxon>
        <taxon>Insecta</taxon>
        <taxon>Pterygota</taxon>
        <taxon>Neoptera</taxon>
        <taxon>Endopterygota</taxon>
        <taxon>Diptera</taxon>
        <taxon>Nematocera</taxon>
        <taxon>Culicoidea</taxon>
        <taxon>Culicidae</taxon>
        <taxon>Anophelinae</taxon>
        <taxon>Anopheles</taxon>
    </lineage>
</organism>
<dbReference type="EnsemblMetazoa" id="AMIN004476-RA">
    <property type="protein sequence ID" value="AMIN004476-PA"/>
    <property type="gene ID" value="AMIN004476"/>
</dbReference>
<dbReference type="AlphaFoldDB" id="A0A182W2B6"/>
<evidence type="ECO:0000313" key="2">
    <source>
        <dbReference type="Proteomes" id="UP000075920"/>
    </source>
</evidence>
<proteinExistence type="predicted"/>
<name>A0A182W2B6_9DIPT</name>